<dbReference type="PANTHER" id="PTHR19143">
    <property type="entry name" value="FIBRINOGEN/TENASCIN/ANGIOPOEITIN"/>
    <property type="match status" value="1"/>
</dbReference>
<dbReference type="InterPro" id="IPR014716">
    <property type="entry name" value="Fibrinogen_a/b/g_C_1"/>
</dbReference>
<dbReference type="InterPro" id="IPR050373">
    <property type="entry name" value="Fibrinogen_C-term_domain"/>
</dbReference>
<dbReference type="PROSITE" id="PS00514">
    <property type="entry name" value="FIBRINOGEN_C_1"/>
    <property type="match status" value="1"/>
</dbReference>
<dbReference type="AlphaFoldDB" id="A0A1X7TKW6"/>
<dbReference type="InterPro" id="IPR020837">
    <property type="entry name" value="Fibrinogen_CS"/>
</dbReference>
<dbReference type="STRING" id="400682.A0A1X7TKW6"/>
<feature type="chain" id="PRO_5010864125" description="Fibrinogen C-terminal domain-containing protein" evidence="2">
    <location>
        <begin position="23"/>
        <end position="284"/>
    </location>
</feature>
<sequence length="284" mass="32597">MLAGKLMYSLMIIIVIINTVNGNCPDDEPPPPPSPIPEVPYVISGKFYSPSNTSVNDAPVCPMARDCKEWYYDLGAQNSGIYTVKPDDGEPFQVYCESGWTVFQRRQDGSVDFYRGWTDYENGFGDLNSEFWLGLSKIHRLTKEGTHRLDIYLTYNSWYTDHVVYSSFNISDRDTEYTINLQYSYGSAYNSHRYSENPRTIDDSMTGRDSLNGMKFSTKDNDNDYHRGNCAEVHHGAWWYNSCSDSNLNGLYSATNETGIFWKDCEPETESIRSGTRMRIRRDS</sequence>
<dbReference type="SUPFAM" id="SSF56496">
    <property type="entry name" value="Fibrinogen C-terminal domain-like"/>
    <property type="match status" value="1"/>
</dbReference>
<evidence type="ECO:0000259" key="3">
    <source>
        <dbReference type="PROSITE" id="PS51406"/>
    </source>
</evidence>
<dbReference type="EnsemblMetazoa" id="XM_003390280.2">
    <property type="protein sequence ID" value="XP_003390328.1"/>
    <property type="gene ID" value="LOC100633989"/>
</dbReference>
<dbReference type="SMART" id="SM00186">
    <property type="entry name" value="FBG"/>
    <property type="match status" value="1"/>
</dbReference>
<organism evidence="4">
    <name type="scientific">Amphimedon queenslandica</name>
    <name type="common">Sponge</name>
    <dbReference type="NCBI Taxonomy" id="400682"/>
    <lineage>
        <taxon>Eukaryota</taxon>
        <taxon>Metazoa</taxon>
        <taxon>Porifera</taxon>
        <taxon>Demospongiae</taxon>
        <taxon>Heteroscleromorpha</taxon>
        <taxon>Haplosclerida</taxon>
        <taxon>Niphatidae</taxon>
        <taxon>Amphimedon</taxon>
    </lineage>
</organism>
<dbReference type="CDD" id="cd00087">
    <property type="entry name" value="FReD"/>
    <property type="match status" value="1"/>
</dbReference>
<feature type="signal peptide" evidence="2">
    <location>
        <begin position="1"/>
        <end position="22"/>
    </location>
</feature>
<reference evidence="4" key="2">
    <citation type="submission" date="2017-05" db="UniProtKB">
        <authorList>
            <consortium name="EnsemblMetazoa"/>
        </authorList>
    </citation>
    <scope>IDENTIFICATION</scope>
</reference>
<name>A0A1X7TKW6_AMPQE</name>
<dbReference type="EnsemblMetazoa" id="Aqu2.1.15406_001">
    <property type="protein sequence ID" value="Aqu2.1.15406_001"/>
    <property type="gene ID" value="Aqu2.1.15406"/>
</dbReference>
<accession>A0A1X7TKW6</accession>
<dbReference type="OrthoDB" id="6159560at2759"/>
<dbReference type="GO" id="GO:0005615">
    <property type="term" value="C:extracellular space"/>
    <property type="evidence" value="ECO:0007669"/>
    <property type="project" value="TreeGrafter"/>
</dbReference>
<keyword evidence="2" id="KW-0732">Signal</keyword>
<keyword evidence="1" id="KW-1015">Disulfide bond</keyword>
<evidence type="ECO:0000256" key="1">
    <source>
        <dbReference type="ARBA" id="ARBA00023157"/>
    </source>
</evidence>
<dbReference type="eggNOG" id="KOG2579">
    <property type="taxonomic scope" value="Eukaryota"/>
</dbReference>
<dbReference type="Gene3D" id="3.90.215.10">
    <property type="entry name" value="Gamma Fibrinogen, chain A, domain 1"/>
    <property type="match status" value="1"/>
</dbReference>
<keyword evidence="5" id="KW-1185">Reference proteome</keyword>
<dbReference type="Proteomes" id="UP000007879">
    <property type="component" value="Unassembled WGS sequence"/>
</dbReference>
<reference evidence="5" key="1">
    <citation type="journal article" date="2010" name="Nature">
        <title>The Amphimedon queenslandica genome and the evolution of animal complexity.</title>
        <authorList>
            <person name="Srivastava M."/>
            <person name="Simakov O."/>
            <person name="Chapman J."/>
            <person name="Fahey B."/>
            <person name="Gauthier M.E."/>
            <person name="Mitros T."/>
            <person name="Richards G.S."/>
            <person name="Conaco C."/>
            <person name="Dacre M."/>
            <person name="Hellsten U."/>
            <person name="Larroux C."/>
            <person name="Putnam N.H."/>
            <person name="Stanke M."/>
            <person name="Adamska M."/>
            <person name="Darling A."/>
            <person name="Degnan S.M."/>
            <person name="Oakley T.H."/>
            <person name="Plachetzki D.C."/>
            <person name="Zhai Y."/>
            <person name="Adamski M."/>
            <person name="Calcino A."/>
            <person name="Cummins S.F."/>
            <person name="Goodstein D.M."/>
            <person name="Harris C."/>
            <person name="Jackson D.J."/>
            <person name="Leys S.P."/>
            <person name="Shu S."/>
            <person name="Woodcroft B.J."/>
            <person name="Vervoort M."/>
            <person name="Kosik K.S."/>
            <person name="Manning G."/>
            <person name="Degnan B.M."/>
            <person name="Rokhsar D.S."/>
        </authorList>
    </citation>
    <scope>NUCLEOTIDE SEQUENCE [LARGE SCALE GENOMIC DNA]</scope>
</reference>
<gene>
    <name evidence="4" type="primary">100633989</name>
</gene>
<dbReference type="InParanoid" id="A0A1X7TKW6"/>
<dbReference type="KEGG" id="aqu:100633989"/>
<dbReference type="Pfam" id="PF00147">
    <property type="entry name" value="Fibrinogen_C"/>
    <property type="match status" value="1"/>
</dbReference>
<proteinExistence type="predicted"/>
<dbReference type="InterPro" id="IPR036056">
    <property type="entry name" value="Fibrinogen-like_C"/>
</dbReference>
<evidence type="ECO:0000256" key="2">
    <source>
        <dbReference type="SAM" id="SignalP"/>
    </source>
</evidence>
<evidence type="ECO:0000313" key="4">
    <source>
        <dbReference type="EnsemblMetazoa" id="Aqu2.1.15406_001"/>
    </source>
</evidence>
<feature type="domain" description="Fibrinogen C-terminal" evidence="3">
    <location>
        <begin position="58"/>
        <end position="283"/>
    </location>
</feature>
<protein>
    <recommendedName>
        <fullName evidence="3">Fibrinogen C-terminal domain-containing protein</fullName>
    </recommendedName>
</protein>
<dbReference type="InterPro" id="IPR002181">
    <property type="entry name" value="Fibrinogen_a/b/g_C_dom"/>
</dbReference>
<dbReference type="PROSITE" id="PS51406">
    <property type="entry name" value="FIBRINOGEN_C_2"/>
    <property type="match status" value="1"/>
</dbReference>
<evidence type="ECO:0000313" key="5">
    <source>
        <dbReference type="Proteomes" id="UP000007879"/>
    </source>
</evidence>